<gene>
    <name evidence="1" type="ORF">GJU40_01940</name>
</gene>
<proteinExistence type="predicted"/>
<keyword evidence="2" id="KW-1185">Reference proteome</keyword>
<organism evidence="1 2">
    <name type="scientific">Metabacillus lacus</name>
    <dbReference type="NCBI Taxonomy" id="1983721"/>
    <lineage>
        <taxon>Bacteria</taxon>
        <taxon>Bacillati</taxon>
        <taxon>Bacillota</taxon>
        <taxon>Bacilli</taxon>
        <taxon>Bacillales</taxon>
        <taxon>Bacillaceae</taxon>
        <taxon>Metabacillus</taxon>
    </lineage>
</organism>
<dbReference type="InterPro" id="IPR046126">
    <property type="entry name" value="DUF6123"/>
</dbReference>
<dbReference type="EMBL" id="WKKI01000002">
    <property type="protein sequence ID" value="MRX70928.1"/>
    <property type="molecule type" value="Genomic_DNA"/>
</dbReference>
<sequence length="88" mass="9682">MSQSLHEFLAFLHTKGFKLGEDAKGFILFGQHYTGADDSLAIAALEVTLKAQKQFDGSFFISFLEVLVKEGAYTKKAAIEKAKALQIL</sequence>
<dbReference type="Proteomes" id="UP000448867">
    <property type="component" value="Unassembled WGS sequence"/>
</dbReference>
<accession>A0A7X2LXP2</accession>
<evidence type="ECO:0000313" key="1">
    <source>
        <dbReference type="EMBL" id="MRX70928.1"/>
    </source>
</evidence>
<evidence type="ECO:0008006" key="3">
    <source>
        <dbReference type="Google" id="ProtNLM"/>
    </source>
</evidence>
<protein>
    <recommendedName>
        <fullName evidence="3">Group-specific protein</fullName>
    </recommendedName>
</protein>
<dbReference type="RefSeq" id="WP_154306058.1">
    <property type="nucleotide sequence ID" value="NZ_WKKI01000002.1"/>
</dbReference>
<dbReference type="AlphaFoldDB" id="A0A7X2LXP2"/>
<name>A0A7X2LXP2_9BACI</name>
<dbReference type="Pfam" id="PF19618">
    <property type="entry name" value="DUF6123"/>
    <property type="match status" value="1"/>
</dbReference>
<reference evidence="1 2" key="1">
    <citation type="submission" date="2019-11" db="EMBL/GenBank/DDBJ databases">
        <title>Bacillus lacus genome.</title>
        <authorList>
            <person name="Allen C.J."/>
            <person name="Newman J.D."/>
        </authorList>
    </citation>
    <scope>NUCLEOTIDE SEQUENCE [LARGE SCALE GENOMIC DNA]</scope>
    <source>
        <strain evidence="1 2">KCTC 33946</strain>
    </source>
</reference>
<comment type="caution">
    <text evidence="1">The sequence shown here is derived from an EMBL/GenBank/DDBJ whole genome shotgun (WGS) entry which is preliminary data.</text>
</comment>
<evidence type="ECO:0000313" key="2">
    <source>
        <dbReference type="Proteomes" id="UP000448867"/>
    </source>
</evidence>
<dbReference type="OrthoDB" id="2453381at2"/>